<gene>
    <name evidence="1" type="ORF">S7711_10406</name>
</gene>
<dbReference type="AlphaFoldDB" id="A0A084B488"/>
<proteinExistence type="predicted"/>
<evidence type="ECO:0000313" key="2">
    <source>
        <dbReference type="Proteomes" id="UP000028045"/>
    </source>
</evidence>
<sequence length="130" mass="14727">MANPSASPEPEDKGPAIACEACGLLCLDYFEHCGEYCCPEPECSRHELQRPKDRLAETTDGKNEPYVIFESDGEPVCFIPPQFCTGDNWIEPPPQIKDDMELVFKMGHRNKKITPIFLHEARDAHHNPDQ</sequence>
<dbReference type="Proteomes" id="UP000028045">
    <property type="component" value="Unassembled WGS sequence"/>
</dbReference>
<accession>A0A084B488</accession>
<reference evidence="1 2" key="1">
    <citation type="journal article" date="2014" name="BMC Genomics">
        <title>Comparative genome sequencing reveals chemotype-specific gene clusters in the toxigenic black mold Stachybotrys.</title>
        <authorList>
            <person name="Semeiks J."/>
            <person name="Borek D."/>
            <person name="Otwinowski Z."/>
            <person name="Grishin N.V."/>
        </authorList>
    </citation>
    <scope>NUCLEOTIDE SEQUENCE [LARGE SCALE GENOMIC DNA]</scope>
    <source>
        <strain evidence="2">CBS 109288 / IBT 7711</strain>
    </source>
</reference>
<protein>
    <submittedName>
        <fullName evidence="1">Uncharacterized protein</fullName>
    </submittedName>
</protein>
<name>A0A084B488_STACB</name>
<dbReference type="EMBL" id="KL648095">
    <property type="protein sequence ID" value="KEY72367.1"/>
    <property type="molecule type" value="Genomic_DNA"/>
</dbReference>
<dbReference type="HOGENOM" id="CLU_1723536_0_0_1"/>
<organism evidence="1 2">
    <name type="scientific">Stachybotrys chartarum (strain CBS 109288 / IBT 7711)</name>
    <name type="common">Toxic black mold</name>
    <name type="synonym">Stilbospora chartarum</name>
    <dbReference type="NCBI Taxonomy" id="1280523"/>
    <lineage>
        <taxon>Eukaryota</taxon>
        <taxon>Fungi</taxon>
        <taxon>Dikarya</taxon>
        <taxon>Ascomycota</taxon>
        <taxon>Pezizomycotina</taxon>
        <taxon>Sordariomycetes</taxon>
        <taxon>Hypocreomycetidae</taxon>
        <taxon>Hypocreales</taxon>
        <taxon>Stachybotryaceae</taxon>
        <taxon>Stachybotrys</taxon>
    </lineage>
</organism>
<evidence type="ECO:0000313" key="1">
    <source>
        <dbReference type="EMBL" id="KEY72367.1"/>
    </source>
</evidence>
<keyword evidence="2" id="KW-1185">Reference proteome</keyword>